<accession>A0A8D8WQQ0</accession>
<dbReference type="EMBL" id="HBUF01217011">
    <property type="protein sequence ID" value="CAG6667668.1"/>
    <property type="molecule type" value="Transcribed_RNA"/>
</dbReference>
<feature type="transmembrane region" description="Helical" evidence="1">
    <location>
        <begin position="119"/>
        <end position="140"/>
    </location>
</feature>
<name>A0A8D8WQQ0_9HEMI</name>
<keyword evidence="1" id="KW-0812">Transmembrane</keyword>
<protein>
    <submittedName>
        <fullName evidence="2">Uncharacterized protein</fullName>
    </submittedName>
</protein>
<sequence>MFQVNFNSIYTPGKLVGYNILYNTKNKRQQLIQKIFIAIHTTMAVLSAAKGAHWVISRKAIQTGISGIEIVFRHECRTSTPVFNLITLYRHQSQFFRINKYTESYYDNLPTAQKTKFAVVYWLMLLLDIAIVASELLFFFVWNRLADTDYELAFYILDVISISYSTLWYVIPMSQYFLCVYILTYLCVYILTLCLDILTYLCTDHVLYFSFCQSSPSTF</sequence>
<feature type="transmembrane region" description="Helical" evidence="1">
    <location>
        <begin position="152"/>
        <end position="171"/>
    </location>
</feature>
<keyword evidence="1" id="KW-0472">Membrane</keyword>
<feature type="transmembrane region" description="Helical" evidence="1">
    <location>
        <begin position="178"/>
        <end position="201"/>
    </location>
</feature>
<organism evidence="2">
    <name type="scientific">Cacopsylla melanoneura</name>
    <dbReference type="NCBI Taxonomy" id="428564"/>
    <lineage>
        <taxon>Eukaryota</taxon>
        <taxon>Metazoa</taxon>
        <taxon>Ecdysozoa</taxon>
        <taxon>Arthropoda</taxon>
        <taxon>Hexapoda</taxon>
        <taxon>Insecta</taxon>
        <taxon>Pterygota</taxon>
        <taxon>Neoptera</taxon>
        <taxon>Paraneoptera</taxon>
        <taxon>Hemiptera</taxon>
        <taxon>Sternorrhyncha</taxon>
        <taxon>Psylloidea</taxon>
        <taxon>Psyllidae</taxon>
        <taxon>Psyllinae</taxon>
        <taxon>Cacopsylla</taxon>
    </lineage>
</organism>
<evidence type="ECO:0000256" key="1">
    <source>
        <dbReference type="SAM" id="Phobius"/>
    </source>
</evidence>
<dbReference type="AlphaFoldDB" id="A0A8D8WQQ0"/>
<evidence type="ECO:0000313" key="2">
    <source>
        <dbReference type="EMBL" id="CAG6667668.1"/>
    </source>
</evidence>
<reference evidence="2" key="1">
    <citation type="submission" date="2021-05" db="EMBL/GenBank/DDBJ databases">
        <authorList>
            <person name="Alioto T."/>
            <person name="Alioto T."/>
            <person name="Gomez Garrido J."/>
        </authorList>
    </citation>
    <scope>NUCLEOTIDE SEQUENCE</scope>
</reference>
<proteinExistence type="predicted"/>
<keyword evidence="1" id="KW-1133">Transmembrane helix</keyword>